<dbReference type="PANTHER" id="PTHR42951">
    <property type="entry name" value="METALLO-BETA-LACTAMASE DOMAIN-CONTAINING"/>
    <property type="match status" value="1"/>
</dbReference>
<evidence type="ECO:0000313" key="3">
    <source>
        <dbReference type="Proteomes" id="UP000245577"/>
    </source>
</evidence>
<dbReference type="EC" id="3.1.1.81" evidence="2"/>
<protein>
    <submittedName>
        <fullName evidence="2">N-acyl homoserine lactonase</fullName>
        <ecNumber evidence="2">3.1.1.81</ecNumber>
    </submittedName>
</protein>
<evidence type="ECO:0000313" key="2">
    <source>
        <dbReference type="EMBL" id="PWB85737.1"/>
    </source>
</evidence>
<reference evidence="2 3" key="1">
    <citation type="submission" date="2017-03" db="EMBL/GenBank/DDBJ databases">
        <title>Genome sequence of Methanobrevibacter wosei.</title>
        <authorList>
            <person name="Poehlein A."/>
            <person name="Seedorf H."/>
            <person name="Daniel R."/>
        </authorList>
    </citation>
    <scope>NUCLEOTIDE SEQUENCE [LARGE SCALE GENOMIC DNA]</scope>
    <source>
        <strain evidence="2 3">DSM 11979</strain>
    </source>
</reference>
<dbReference type="GO" id="GO:0102007">
    <property type="term" value="F:acyl-L-homoserine-lactone lactonohydrolase activity"/>
    <property type="evidence" value="ECO:0007669"/>
    <property type="project" value="UniProtKB-EC"/>
</dbReference>
<sequence>MNFEDIIFIEGLGVDSNCYLLNKQILVDTGTGQNKDYLYSKLKEQGVNPEDITDIVNTHCHYDHVGGNYLFPNAKVNIHELDANALKNDEDEDNVSFLFNGSLKRHDVDSLLKEGSKILDFEVLHTPGHSKGGICLWDGETLICGDTVFANGGVGRTDIGGDYNQLKESVKRLKELNVKNILPGHGPIVLGNGKKHIEVSYSFL</sequence>
<dbReference type="Gene3D" id="3.60.15.10">
    <property type="entry name" value="Ribonuclease Z/Hydroxyacylglutathione hydrolase-like"/>
    <property type="match status" value="1"/>
</dbReference>
<dbReference type="AlphaFoldDB" id="A0A2U1S6I2"/>
<dbReference type="InterPro" id="IPR050855">
    <property type="entry name" value="NDM-1-like"/>
</dbReference>
<keyword evidence="2" id="KW-0378">Hydrolase</keyword>
<dbReference type="InterPro" id="IPR001279">
    <property type="entry name" value="Metallo-B-lactamas"/>
</dbReference>
<keyword evidence="3" id="KW-1185">Reference proteome</keyword>
<proteinExistence type="predicted"/>
<dbReference type="OrthoDB" id="197151at2157"/>
<dbReference type="Pfam" id="PF00753">
    <property type="entry name" value="Lactamase_B"/>
    <property type="match status" value="1"/>
</dbReference>
<dbReference type="EMBL" id="MZGU01000004">
    <property type="protein sequence ID" value="PWB85737.1"/>
    <property type="molecule type" value="Genomic_DNA"/>
</dbReference>
<dbReference type="SUPFAM" id="SSF56281">
    <property type="entry name" value="Metallo-hydrolase/oxidoreductase"/>
    <property type="match status" value="1"/>
</dbReference>
<comment type="caution">
    <text evidence="2">The sequence shown here is derived from an EMBL/GenBank/DDBJ whole genome shotgun (WGS) entry which is preliminary data.</text>
</comment>
<dbReference type="SMART" id="SM00849">
    <property type="entry name" value="Lactamase_B"/>
    <property type="match status" value="1"/>
</dbReference>
<dbReference type="CDD" id="cd06262">
    <property type="entry name" value="metallo-hydrolase-like_MBL-fold"/>
    <property type="match status" value="1"/>
</dbReference>
<accession>A0A2U1S6I2</accession>
<dbReference type="PANTHER" id="PTHR42951:SF17">
    <property type="entry name" value="METALLO-BETA-LACTAMASE DOMAIN-CONTAINING PROTEIN"/>
    <property type="match status" value="1"/>
</dbReference>
<dbReference type="Proteomes" id="UP000245577">
    <property type="component" value="Unassembled WGS sequence"/>
</dbReference>
<dbReference type="RefSeq" id="WP_116669389.1">
    <property type="nucleotide sequence ID" value="NZ_MZGU01000004.1"/>
</dbReference>
<organism evidence="2 3">
    <name type="scientific">Methanobrevibacter woesei</name>
    <dbReference type="NCBI Taxonomy" id="190976"/>
    <lineage>
        <taxon>Archaea</taxon>
        <taxon>Methanobacteriati</taxon>
        <taxon>Methanobacteriota</taxon>
        <taxon>Methanomada group</taxon>
        <taxon>Methanobacteria</taxon>
        <taxon>Methanobacteriales</taxon>
        <taxon>Methanobacteriaceae</taxon>
        <taxon>Methanobrevibacter</taxon>
    </lineage>
</organism>
<gene>
    <name evidence="2" type="primary">aiiA</name>
    <name evidence="2" type="ORF">MBBWO_05830</name>
</gene>
<name>A0A2U1S6I2_9EURY</name>
<evidence type="ECO:0000259" key="1">
    <source>
        <dbReference type="SMART" id="SM00849"/>
    </source>
</evidence>
<feature type="domain" description="Metallo-beta-lactamase" evidence="1">
    <location>
        <begin position="15"/>
        <end position="185"/>
    </location>
</feature>
<dbReference type="InterPro" id="IPR036866">
    <property type="entry name" value="RibonucZ/Hydroxyglut_hydro"/>
</dbReference>